<comment type="caution">
    <text evidence="1">The sequence shown here is derived from an EMBL/GenBank/DDBJ whole genome shotgun (WGS) entry which is preliminary data.</text>
</comment>
<gene>
    <name evidence="1" type="ORF">AB6A68_13635</name>
</gene>
<dbReference type="Proteomes" id="UP001560267">
    <property type="component" value="Unassembled WGS sequence"/>
</dbReference>
<evidence type="ECO:0000313" key="1">
    <source>
        <dbReference type="EMBL" id="MEX6430864.1"/>
    </source>
</evidence>
<proteinExistence type="predicted"/>
<dbReference type="EMBL" id="JBFSHR010000099">
    <property type="protein sequence ID" value="MEX6430864.1"/>
    <property type="molecule type" value="Genomic_DNA"/>
</dbReference>
<name>A0ABV3Y5M2_9ACTN</name>
<dbReference type="RefSeq" id="WP_298386148.1">
    <property type="nucleotide sequence ID" value="NZ_JBFSHR010000099.1"/>
</dbReference>
<accession>A0ABV3Y5M2</accession>
<sequence length="103" mass="10623">MGPKRRSACELPESVFSRAALITSDSVVQIAAESSEPIVGIDRIVPLTRLARTTAGSHRPDGALDLGKPATAPQEGLRIFLSAGLAGTELFVAAALPETLATA</sequence>
<keyword evidence="2" id="KW-1185">Reference proteome</keyword>
<protein>
    <submittedName>
        <fullName evidence="1">Uncharacterized protein</fullName>
    </submittedName>
</protein>
<evidence type="ECO:0000313" key="2">
    <source>
        <dbReference type="Proteomes" id="UP001560267"/>
    </source>
</evidence>
<reference evidence="1 2" key="1">
    <citation type="submission" date="2024-07" db="EMBL/GenBank/DDBJ databases">
        <title>Draft Genome Sequence of Ferrimicrobium acidiphilum Strain YE2023, Isolated from a Pulp of Bioleach Reactor.</title>
        <authorList>
            <person name="Elkina Y.A."/>
            <person name="Bulaeva A.G."/>
            <person name="Beletsky A.V."/>
            <person name="Mardanov A.V."/>
        </authorList>
    </citation>
    <scope>NUCLEOTIDE SEQUENCE [LARGE SCALE GENOMIC DNA]</scope>
    <source>
        <strain evidence="1 2">YE2023</strain>
    </source>
</reference>
<organism evidence="1 2">
    <name type="scientific">Ferrimicrobium acidiphilum</name>
    <dbReference type="NCBI Taxonomy" id="121039"/>
    <lineage>
        <taxon>Bacteria</taxon>
        <taxon>Bacillati</taxon>
        <taxon>Actinomycetota</taxon>
        <taxon>Acidimicrobiia</taxon>
        <taxon>Acidimicrobiales</taxon>
        <taxon>Acidimicrobiaceae</taxon>
        <taxon>Ferrimicrobium</taxon>
    </lineage>
</organism>